<proteinExistence type="predicted"/>
<evidence type="ECO:0000256" key="2">
    <source>
        <dbReference type="ARBA" id="ARBA00023295"/>
    </source>
</evidence>
<keyword evidence="1 4" id="KW-0378">Hydrolase</keyword>
<dbReference type="InterPro" id="IPR013780">
    <property type="entry name" value="Glyco_hydro_b"/>
</dbReference>
<keyword evidence="2" id="KW-0326">Glycosidase</keyword>
<dbReference type="InterPro" id="IPR048395">
    <property type="entry name" value="Glyco_hydro_31_C"/>
</dbReference>
<keyword evidence="5" id="KW-1185">Reference proteome</keyword>
<evidence type="ECO:0000259" key="3">
    <source>
        <dbReference type="Pfam" id="PF21365"/>
    </source>
</evidence>
<evidence type="ECO:0000256" key="1">
    <source>
        <dbReference type="ARBA" id="ARBA00022801"/>
    </source>
</evidence>
<evidence type="ECO:0000313" key="5">
    <source>
        <dbReference type="Proteomes" id="UP000037510"/>
    </source>
</evidence>
<accession>A0A0L7L4L0</accession>
<dbReference type="AlphaFoldDB" id="A0A0L7L4L0"/>
<dbReference type="Gene3D" id="2.60.40.1180">
    <property type="entry name" value="Golgi alpha-mannosidase II"/>
    <property type="match status" value="1"/>
</dbReference>
<feature type="non-terminal residue" evidence="4">
    <location>
        <position position="1"/>
    </location>
</feature>
<reference evidence="4 5" key="1">
    <citation type="journal article" date="2015" name="Genome Biol. Evol.">
        <title>The genome of winter moth (Operophtera brumata) provides a genomic perspective on sexual dimorphism and phenology.</title>
        <authorList>
            <person name="Derks M.F."/>
            <person name="Smit S."/>
            <person name="Salis L."/>
            <person name="Schijlen E."/>
            <person name="Bossers A."/>
            <person name="Mateman C."/>
            <person name="Pijl A.S."/>
            <person name="de Ridder D."/>
            <person name="Groenen M.A."/>
            <person name="Visser M.E."/>
            <person name="Megens H.J."/>
        </authorList>
    </citation>
    <scope>NUCLEOTIDE SEQUENCE [LARGE SCALE GENOMIC DNA]</scope>
    <source>
        <strain evidence="4">WM2013NL</strain>
        <tissue evidence="4">Head and thorax</tissue>
    </source>
</reference>
<feature type="domain" description="Glycosyl hydrolase family 31 C-terminal" evidence="3">
    <location>
        <begin position="4"/>
        <end position="72"/>
    </location>
</feature>
<sequence>WLDPEDQDALAVWDEFLLGEKILVAPVLEEGAVSRDIYLPRGAWRDARGDAHTGPVWLRDYPAPLDTLPYFTLED</sequence>
<dbReference type="SUPFAM" id="SSF51011">
    <property type="entry name" value="Glycosyl hydrolase domain"/>
    <property type="match status" value="1"/>
</dbReference>
<dbReference type="InterPro" id="IPR050985">
    <property type="entry name" value="Alpha-glycosidase_related"/>
</dbReference>
<comment type="caution">
    <text evidence="4">The sequence shown here is derived from an EMBL/GenBank/DDBJ whole genome shotgun (WGS) entry which is preliminary data.</text>
</comment>
<dbReference type="Pfam" id="PF21365">
    <property type="entry name" value="Glyco_hydro_31_3rd"/>
    <property type="match status" value="1"/>
</dbReference>
<dbReference type="GO" id="GO:0016798">
    <property type="term" value="F:hydrolase activity, acting on glycosyl bonds"/>
    <property type="evidence" value="ECO:0007669"/>
    <property type="project" value="UniProtKB-KW"/>
</dbReference>
<dbReference type="Proteomes" id="UP000037510">
    <property type="component" value="Unassembled WGS sequence"/>
</dbReference>
<organism evidence="4 5">
    <name type="scientific">Operophtera brumata</name>
    <name type="common">Winter moth</name>
    <name type="synonym">Phalaena brumata</name>
    <dbReference type="NCBI Taxonomy" id="104452"/>
    <lineage>
        <taxon>Eukaryota</taxon>
        <taxon>Metazoa</taxon>
        <taxon>Ecdysozoa</taxon>
        <taxon>Arthropoda</taxon>
        <taxon>Hexapoda</taxon>
        <taxon>Insecta</taxon>
        <taxon>Pterygota</taxon>
        <taxon>Neoptera</taxon>
        <taxon>Endopterygota</taxon>
        <taxon>Lepidoptera</taxon>
        <taxon>Glossata</taxon>
        <taxon>Ditrysia</taxon>
        <taxon>Geometroidea</taxon>
        <taxon>Geometridae</taxon>
        <taxon>Larentiinae</taxon>
        <taxon>Operophtera</taxon>
    </lineage>
</organism>
<evidence type="ECO:0000313" key="4">
    <source>
        <dbReference type="EMBL" id="KOB70266.1"/>
    </source>
</evidence>
<protein>
    <submittedName>
        <fullName evidence="4">Glycosyl hydrolase family 31 protein</fullName>
    </submittedName>
</protein>
<dbReference type="PANTHER" id="PTHR43053">
    <property type="entry name" value="GLYCOSIDASE FAMILY 31"/>
    <property type="match status" value="1"/>
</dbReference>
<name>A0A0L7L4L0_OPEBR</name>
<dbReference type="EMBL" id="JTDY01003042">
    <property type="protein sequence ID" value="KOB70266.1"/>
    <property type="molecule type" value="Genomic_DNA"/>
</dbReference>
<dbReference type="STRING" id="104452.A0A0L7L4L0"/>
<gene>
    <name evidence="4" type="ORF">OBRU01_16435</name>
</gene>
<dbReference type="PANTHER" id="PTHR43053:SF4">
    <property type="entry name" value="MYOGENESIS-REGULATING GLYCOSIDASE"/>
    <property type="match status" value="1"/>
</dbReference>